<sequence>IPAEERPRFCSVWDGTSGMSVAIRFVTQLEDGKISFSSRPESGTISGLGGEQTDARDWKERLGMVSSCGFAIFSDYLELGHCGSKPGFEKLRLSGGRLLHKIKSELNYRHPNGL</sequence>
<dbReference type="Proteomes" id="UP000887569">
    <property type="component" value="Unplaced"/>
</dbReference>
<organism evidence="1 2">
    <name type="scientific">Parascaris univalens</name>
    <name type="common">Nematode worm</name>
    <dbReference type="NCBI Taxonomy" id="6257"/>
    <lineage>
        <taxon>Eukaryota</taxon>
        <taxon>Metazoa</taxon>
        <taxon>Ecdysozoa</taxon>
        <taxon>Nematoda</taxon>
        <taxon>Chromadorea</taxon>
        <taxon>Rhabditida</taxon>
        <taxon>Spirurina</taxon>
        <taxon>Ascaridomorpha</taxon>
        <taxon>Ascaridoidea</taxon>
        <taxon>Ascarididae</taxon>
        <taxon>Parascaris</taxon>
    </lineage>
</organism>
<dbReference type="AlphaFoldDB" id="A0A915A3V2"/>
<reference evidence="2" key="1">
    <citation type="submission" date="2022-11" db="UniProtKB">
        <authorList>
            <consortium name="WormBaseParasite"/>
        </authorList>
    </citation>
    <scope>IDENTIFICATION</scope>
</reference>
<protein>
    <submittedName>
        <fullName evidence="2">Uncharacterized protein</fullName>
    </submittedName>
</protein>
<evidence type="ECO:0000313" key="2">
    <source>
        <dbReference type="WBParaSite" id="PgE058_g002_t01"/>
    </source>
</evidence>
<accession>A0A915A3V2</accession>
<keyword evidence="1" id="KW-1185">Reference proteome</keyword>
<evidence type="ECO:0000313" key="1">
    <source>
        <dbReference type="Proteomes" id="UP000887569"/>
    </source>
</evidence>
<proteinExistence type="predicted"/>
<dbReference type="WBParaSite" id="PgE058_g002_t01">
    <property type="protein sequence ID" value="PgE058_g002_t01"/>
    <property type="gene ID" value="PgE058_g002"/>
</dbReference>
<name>A0A915A3V2_PARUN</name>